<feature type="compositionally biased region" description="Low complexity" evidence="1">
    <location>
        <begin position="195"/>
        <end position="211"/>
    </location>
</feature>
<proteinExistence type="predicted"/>
<evidence type="ECO:0000256" key="1">
    <source>
        <dbReference type="SAM" id="MobiDB-lite"/>
    </source>
</evidence>
<feature type="compositionally biased region" description="Low complexity" evidence="1">
    <location>
        <begin position="341"/>
        <end position="359"/>
    </location>
</feature>
<keyword evidence="2" id="KW-0472">Membrane</keyword>
<dbReference type="GeneID" id="28820385"/>
<dbReference type="RefSeq" id="XP_018073911.1">
    <property type="nucleotide sequence ID" value="XM_018210659.1"/>
</dbReference>
<dbReference type="AlphaFoldDB" id="A0A194XHD8"/>
<feature type="region of interest" description="Disordered" evidence="1">
    <location>
        <begin position="273"/>
        <end position="387"/>
    </location>
</feature>
<reference evidence="3 4" key="1">
    <citation type="submission" date="2015-10" db="EMBL/GenBank/DDBJ databases">
        <title>Full genome of DAOMC 229536 Phialocephala scopiformis, a fungal endophyte of spruce producing the potent anti-insectan compound rugulosin.</title>
        <authorList>
            <consortium name="DOE Joint Genome Institute"/>
            <person name="Walker A.K."/>
            <person name="Frasz S.L."/>
            <person name="Seifert K.A."/>
            <person name="Miller J.D."/>
            <person name="Mondo S.J."/>
            <person name="Labutti K."/>
            <person name="Lipzen A."/>
            <person name="Dockter R."/>
            <person name="Kennedy M."/>
            <person name="Grigoriev I.V."/>
            <person name="Spatafora J.W."/>
        </authorList>
    </citation>
    <scope>NUCLEOTIDE SEQUENCE [LARGE SCALE GENOMIC DNA]</scope>
    <source>
        <strain evidence="3 4">CBS 120377</strain>
    </source>
</reference>
<accession>A0A194XHD8</accession>
<dbReference type="InParanoid" id="A0A194XHD8"/>
<dbReference type="EMBL" id="KQ947411">
    <property type="protein sequence ID" value="KUJ19556.1"/>
    <property type="molecule type" value="Genomic_DNA"/>
</dbReference>
<feature type="compositionally biased region" description="Basic and acidic residues" evidence="1">
    <location>
        <begin position="274"/>
        <end position="330"/>
    </location>
</feature>
<protein>
    <recommendedName>
        <fullName evidence="5">Peroxin 26</fullName>
    </recommendedName>
</protein>
<evidence type="ECO:0008006" key="5">
    <source>
        <dbReference type="Google" id="ProtNLM"/>
    </source>
</evidence>
<sequence length="462" mass="51691">MTSVGSIATTLSPTRETLSSSQLLSSSISSLSSASSRQTSSQITKIYRQASTLFLTRRLPESLSTILPVITPPPVDDTNADPEPSPISKAGKTTRVKVWSLYLTILNAVLELDPDEGKQTFGSSEWRSLVSKVRDGEVWEEVVKNGYGGVEGDVDSDVVINLATLLLTHARTQKVNQQRLENYLASSTTPNLDISSRLQSPNPPRNRNLSPAKGSGTDTPRDLNARVKILELYTLHVLLRNNEWDYAREFISISSVLDEERREAFLQALESLQEEQKESERIEKEQQRYQEEQLKRDMEEARRRRIENEERERKREEEERLKRDKARGGSEVDYGVEDTPARPGSSRSKSSVKAGSTKGSSHKKSTSNSSLTARSAPPAKKVPPTLTTRAGNIISNVMKLVEEMTKNFKTKPMFLLQFLAFIIGLLAILSRRDVKERIKRIMGGAWAKVRQTAGMGVKVSYI</sequence>
<keyword evidence="2" id="KW-1133">Transmembrane helix</keyword>
<keyword evidence="2" id="KW-0812">Transmembrane</keyword>
<dbReference type="KEGG" id="psco:LY89DRAFT_613277"/>
<evidence type="ECO:0000313" key="4">
    <source>
        <dbReference type="Proteomes" id="UP000070700"/>
    </source>
</evidence>
<name>A0A194XHD8_MOLSC</name>
<dbReference type="OrthoDB" id="3981028at2759"/>
<keyword evidence="4" id="KW-1185">Reference proteome</keyword>
<dbReference type="STRING" id="149040.A0A194XHD8"/>
<evidence type="ECO:0000313" key="3">
    <source>
        <dbReference type="EMBL" id="KUJ19556.1"/>
    </source>
</evidence>
<feature type="transmembrane region" description="Helical" evidence="2">
    <location>
        <begin position="413"/>
        <end position="430"/>
    </location>
</feature>
<feature type="region of interest" description="Disordered" evidence="1">
    <location>
        <begin position="70"/>
        <end position="89"/>
    </location>
</feature>
<organism evidence="3 4">
    <name type="scientific">Mollisia scopiformis</name>
    <name type="common">Conifer needle endophyte fungus</name>
    <name type="synonym">Phialocephala scopiformis</name>
    <dbReference type="NCBI Taxonomy" id="149040"/>
    <lineage>
        <taxon>Eukaryota</taxon>
        <taxon>Fungi</taxon>
        <taxon>Dikarya</taxon>
        <taxon>Ascomycota</taxon>
        <taxon>Pezizomycotina</taxon>
        <taxon>Leotiomycetes</taxon>
        <taxon>Helotiales</taxon>
        <taxon>Mollisiaceae</taxon>
        <taxon>Mollisia</taxon>
    </lineage>
</organism>
<evidence type="ECO:0000256" key="2">
    <source>
        <dbReference type="SAM" id="Phobius"/>
    </source>
</evidence>
<feature type="region of interest" description="Disordered" evidence="1">
    <location>
        <begin position="191"/>
        <end position="221"/>
    </location>
</feature>
<gene>
    <name evidence="3" type="ORF">LY89DRAFT_613277</name>
</gene>
<dbReference type="Proteomes" id="UP000070700">
    <property type="component" value="Unassembled WGS sequence"/>
</dbReference>